<dbReference type="PANTHER" id="PTHR21015">
    <property type="entry name" value="UDP-N-ACETYLGLUCOSAMINE--N-ACETYLMURAMYL-(PENTAPEPTIDE) PYROPHOSPHORYL-UNDECAPRENOL N-ACETYLGLUCOSAMINE TRANSFERASE 1"/>
    <property type="match status" value="1"/>
</dbReference>
<comment type="caution">
    <text evidence="10">Lacks conserved residue(s) required for the propagation of feature annotation.</text>
</comment>
<keyword evidence="8 10" id="KW-0131">Cell cycle</keyword>
<evidence type="ECO:0000313" key="13">
    <source>
        <dbReference type="EMBL" id="AVM47638.1"/>
    </source>
</evidence>
<evidence type="ECO:0000256" key="6">
    <source>
        <dbReference type="ARBA" id="ARBA00022984"/>
    </source>
</evidence>
<evidence type="ECO:0000256" key="7">
    <source>
        <dbReference type="ARBA" id="ARBA00023136"/>
    </source>
</evidence>
<keyword evidence="9 10" id="KW-0961">Cell wall biogenesis/degradation</keyword>
<keyword evidence="7 10" id="KW-0472">Membrane</keyword>
<keyword evidence="2 10" id="KW-0132">Cell division</keyword>
<dbReference type="NCBIfam" id="TIGR01133">
    <property type="entry name" value="murG"/>
    <property type="match status" value="1"/>
</dbReference>
<feature type="domain" description="Glycosyltransferase family 28 N-terminal" evidence="11">
    <location>
        <begin position="3"/>
        <end position="142"/>
    </location>
</feature>
<evidence type="ECO:0000256" key="5">
    <source>
        <dbReference type="ARBA" id="ARBA00022960"/>
    </source>
</evidence>
<dbReference type="GO" id="GO:0050511">
    <property type="term" value="F:undecaprenyldiphospho-muramoylpentapeptide beta-N-acetylglucosaminyltransferase activity"/>
    <property type="evidence" value="ECO:0007669"/>
    <property type="project" value="UniProtKB-UniRule"/>
</dbReference>
<comment type="catalytic activity">
    <reaction evidence="10">
        <text>di-trans,octa-cis-undecaprenyl diphospho-N-acetyl-alpha-D-muramoyl-L-alanyl-D-glutamyl-meso-2,6-diaminopimeloyl-D-alanyl-D-alanine + UDP-N-acetyl-alpha-D-glucosamine = di-trans,octa-cis-undecaprenyl diphospho-[N-acetyl-alpha-D-glucosaminyl-(1-&gt;4)]-N-acetyl-alpha-D-muramoyl-L-alanyl-D-glutamyl-meso-2,6-diaminopimeloyl-D-alanyl-D-alanine + UDP + H(+)</text>
        <dbReference type="Rhea" id="RHEA:31227"/>
        <dbReference type="ChEBI" id="CHEBI:15378"/>
        <dbReference type="ChEBI" id="CHEBI:57705"/>
        <dbReference type="ChEBI" id="CHEBI:58223"/>
        <dbReference type="ChEBI" id="CHEBI:61387"/>
        <dbReference type="ChEBI" id="CHEBI:61388"/>
        <dbReference type="EC" id="2.4.1.227"/>
    </reaction>
</comment>
<dbReference type="InterPro" id="IPR006009">
    <property type="entry name" value="GlcNAc_MurG"/>
</dbReference>
<dbReference type="EMBL" id="CP027228">
    <property type="protein sequence ID" value="AVM47638.1"/>
    <property type="molecule type" value="Genomic_DNA"/>
</dbReference>
<keyword evidence="4 10" id="KW-0808">Transferase</keyword>
<dbReference type="KEGG" id="mdv:C5Q96_01635"/>
<evidence type="ECO:0000256" key="2">
    <source>
        <dbReference type="ARBA" id="ARBA00022618"/>
    </source>
</evidence>
<dbReference type="GO" id="GO:0008360">
    <property type="term" value="P:regulation of cell shape"/>
    <property type="evidence" value="ECO:0007669"/>
    <property type="project" value="UniProtKB-KW"/>
</dbReference>
<evidence type="ECO:0000259" key="12">
    <source>
        <dbReference type="Pfam" id="PF04101"/>
    </source>
</evidence>
<evidence type="ECO:0000256" key="1">
    <source>
        <dbReference type="ARBA" id="ARBA00022475"/>
    </source>
</evidence>
<keyword evidence="5 10" id="KW-0133">Cell shape</keyword>
<protein>
    <recommendedName>
        <fullName evidence="10">UDP-N-acetylglucosamine--N-acetylmuramyl-(pentapeptide) pyrophosphoryl-undecaprenol N-acetylglucosamine transferase</fullName>
        <ecNumber evidence="10">2.4.1.227</ecNumber>
    </recommendedName>
    <alternativeName>
        <fullName evidence="10">Undecaprenyl-PP-MurNAc-pentapeptide-UDPGlcNAc GlcNAc transferase</fullName>
    </alternativeName>
</protein>
<dbReference type="GO" id="GO:0051301">
    <property type="term" value="P:cell division"/>
    <property type="evidence" value="ECO:0007669"/>
    <property type="project" value="UniProtKB-KW"/>
</dbReference>
<dbReference type="GeneID" id="78390953"/>
<evidence type="ECO:0000256" key="4">
    <source>
        <dbReference type="ARBA" id="ARBA00022679"/>
    </source>
</evidence>
<dbReference type="GO" id="GO:0005886">
    <property type="term" value="C:plasma membrane"/>
    <property type="evidence" value="ECO:0007669"/>
    <property type="project" value="UniProtKB-SubCell"/>
</dbReference>
<comment type="similarity">
    <text evidence="10">Belongs to the glycosyltransferase 28 family. MurG subfamily.</text>
</comment>
<feature type="binding site" evidence="10">
    <location>
        <position position="253"/>
    </location>
    <ligand>
        <name>UDP-N-acetyl-alpha-D-glucosamine</name>
        <dbReference type="ChEBI" id="CHEBI:57705"/>
    </ligand>
</feature>
<proteinExistence type="inferred from homology"/>
<reference evidence="14" key="1">
    <citation type="submission" date="2018-02" db="EMBL/GenBank/DDBJ databases">
        <authorList>
            <person name="Holder M.E."/>
            <person name="Ajami N.J."/>
            <person name="Petrosino J.F."/>
        </authorList>
    </citation>
    <scope>NUCLEOTIDE SEQUENCE [LARGE SCALE GENOMIC DNA]</scope>
    <source>
        <strain evidence="14">CCUG 47132</strain>
    </source>
</reference>
<dbReference type="InterPro" id="IPR007235">
    <property type="entry name" value="Glyco_trans_28_C"/>
</dbReference>
<dbReference type="GO" id="GO:0005975">
    <property type="term" value="P:carbohydrate metabolic process"/>
    <property type="evidence" value="ECO:0007669"/>
    <property type="project" value="InterPro"/>
</dbReference>
<name>A0A2S0L2X4_9FIRM</name>
<dbReference type="RefSeq" id="WP_106056608.1">
    <property type="nucleotide sequence ID" value="NZ_CP027228.1"/>
</dbReference>
<dbReference type="PANTHER" id="PTHR21015:SF22">
    <property type="entry name" value="GLYCOSYLTRANSFERASE"/>
    <property type="match status" value="1"/>
</dbReference>
<dbReference type="Gene3D" id="3.40.50.2000">
    <property type="entry name" value="Glycogen Phosphorylase B"/>
    <property type="match status" value="2"/>
</dbReference>
<comment type="pathway">
    <text evidence="10">Cell wall biogenesis; peptidoglycan biosynthesis.</text>
</comment>
<keyword evidence="14" id="KW-1185">Reference proteome</keyword>
<keyword evidence="3 10" id="KW-0328">Glycosyltransferase</keyword>
<dbReference type="GO" id="GO:0071555">
    <property type="term" value="P:cell wall organization"/>
    <property type="evidence" value="ECO:0007669"/>
    <property type="project" value="UniProtKB-KW"/>
</dbReference>
<feature type="binding site" evidence="10">
    <location>
        <begin position="10"/>
        <end position="12"/>
    </location>
    <ligand>
        <name>UDP-N-acetyl-alpha-D-glucosamine</name>
        <dbReference type="ChEBI" id="CHEBI:57705"/>
    </ligand>
</feature>
<feature type="domain" description="Glycosyl transferase family 28 C-terminal" evidence="12">
    <location>
        <begin position="189"/>
        <end position="354"/>
    </location>
</feature>
<dbReference type="GO" id="GO:0051991">
    <property type="term" value="F:UDP-N-acetyl-D-glucosamine:N-acetylmuramoyl-L-alanyl-D-glutamyl-meso-2,6-diaminopimelyl-D-alanyl-D-alanine-diphosphoundecaprenol 4-beta-N-acetylglucosaminlytransferase activity"/>
    <property type="evidence" value="ECO:0007669"/>
    <property type="project" value="RHEA"/>
</dbReference>
<evidence type="ECO:0000256" key="9">
    <source>
        <dbReference type="ARBA" id="ARBA00023316"/>
    </source>
</evidence>
<feature type="binding site" evidence="10">
    <location>
        <position position="298"/>
    </location>
    <ligand>
        <name>UDP-N-acetyl-alpha-D-glucosamine</name>
        <dbReference type="ChEBI" id="CHEBI:57705"/>
    </ligand>
</feature>
<keyword evidence="1 10" id="KW-1003">Cell membrane</keyword>
<dbReference type="Pfam" id="PF03033">
    <property type="entry name" value="Glyco_transf_28"/>
    <property type="match status" value="1"/>
</dbReference>
<dbReference type="EC" id="2.4.1.227" evidence="10"/>
<gene>
    <name evidence="10 13" type="primary">murG</name>
    <name evidence="13" type="ORF">C5Q96_01635</name>
</gene>
<evidence type="ECO:0000256" key="3">
    <source>
        <dbReference type="ARBA" id="ARBA00022676"/>
    </source>
</evidence>
<dbReference type="GO" id="GO:0009252">
    <property type="term" value="P:peptidoglycan biosynthetic process"/>
    <property type="evidence" value="ECO:0007669"/>
    <property type="project" value="UniProtKB-UniRule"/>
</dbReference>
<evidence type="ECO:0000256" key="10">
    <source>
        <dbReference type="HAMAP-Rule" id="MF_00033"/>
    </source>
</evidence>
<dbReference type="Proteomes" id="UP000237883">
    <property type="component" value="Chromosome"/>
</dbReference>
<keyword evidence="6 10" id="KW-0573">Peptidoglycan synthesis</keyword>
<sequence>MRVILTGGITGGHIYPALAIADQFKEIDRDAEFLYLGSDEGMERYIVPKYGYDLKYIDSRWFDRSSPLKLAKTLFKNERGKRQAINVMKQFKPDLVVSTGSFVSVPVVLAAKALKIPVYIHEQNAYPGVANKLLSKYARRVFLGFEAARKYFPSEKVVYTGNPVRNEFGEQNRDLARSELGIAQDDFAVLIFGGSLGAETINDIGLAIINKYGDDRNVTILFGTGKDYYEHVNNRLKVGGKEVPANVRLMPYISEMAKMLSASNVIICRSGALSTAEVTMAGRAAIFIPSPNVTGDHQYYNAKAVADNGGAVLITEDGDVELRVLNALKALRTDGALLEEMEQGSYKSAPVDAAKIICEEIISDVKARRR</sequence>
<feature type="binding site" evidence="10">
    <location>
        <position position="195"/>
    </location>
    <ligand>
        <name>UDP-N-acetyl-alpha-D-glucosamine</name>
        <dbReference type="ChEBI" id="CHEBI:57705"/>
    </ligand>
</feature>
<evidence type="ECO:0000313" key="14">
    <source>
        <dbReference type="Proteomes" id="UP000237883"/>
    </source>
</evidence>
<accession>A0A2S0L2X4</accession>
<dbReference type="OrthoDB" id="9808936at2"/>
<dbReference type="SUPFAM" id="SSF53756">
    <property type="entry name" value="UDP-Glycosyltransferase/glycogen phosphorylase"/>
    <property type="match status" value="1"/>
</dbReference>
<dbReference type="Pfam" id="PF04101">
    <property type="entry name" value="Glyco_tran_28_C"/>
    <property type="match status" value="1"/>
</dbReference>
<organism evidence="13 14">
    <name type="scientific">Mogibacterium diversum</name>
    <dbReference type="NCBI Taxonomy" id="114527"/>
    <lineage>
        <taxon>Bacteria</taxon>
        <taxon>Bacillati</taxon>
        <taxon>Bacillota</taxon>
        <taxon>Clostridia</taxon>
        <taxon>Peptostreptococcales</taxon>
        <taxon>Anaerovoracaceae</taxon>
        <taxon>Mogibacterium</taxon>
    </lineage>
</organism>
<evidence type="ECO:0000256" key="8">
    <source>
        <dbReference type="ARBA" id="ARBA00023306"/>
    </source>
</evidence>
<dbReference type="CDD" id="cd03785">
    <property type="entry name" value="GT28_MurG"/>
    <property type="match status" value="1"/>
</dbReference>
<feature type="binding site" evidence="10">
    <location>
        <position position="124"/>
    </location>
    <ligand>
        <name>UDP-N-acetyl-alpha-D-glucosamine</name>
        <dbReference type="ChEBI" id="CHEBI:57705"/>
    </ligand>
</feature>
<dbReference type="HAMAP" id="MF_00033">
    <property type="entry name" value="MurG"/>
    <property type="match status" value="1"/>
</dbReference>
<comment type="subcellular location">
    <subcellularLocation>
        <location evidence="10">Cell membrane</location>
        <topology evidence="10">Peripheral membrane protein</topology>
        <orientation evidence="10">Cytoplasmic side</orientation>
    </subcellularLocation>
</comment>
<feature type="binding site" evidence="10">
    <location>
        <position position="165"/>
    </location>
    <ligand>
        <name>UDP-N-acetyl-alpha-D-glucosamine</name>
        <dbReference type="ChEBI" id="CHEBI:57705"/>
    </ligand>
</feature>
<dbReference type="UniPathway" id="UPA00219"/>
<evidence type="ECO:0000259" key="11">
    <source>
        <dbReference type="Pfam" id="PF03033"/>
    </source>
</evidence>
<comment type="function">
    <text evidence="10">Cell wall formation. Catalyzes the transfer of a GlcNAc subunit on undecaprenyl-pyrophosphoryl-MurNAc-pentapeptide (lipid intermediate I) to form undecaprenyl-pyrophosphoryl-MurNAc-(pentapeptide)GlcNAc (lipid intermediate II).</text>
</comment>
<dbReference type="InterPro" id="IPR004276">
    <property type="entry name" value="GlycoTrans_28_N"/>
</dbReference>
<dbReference type="AlphaFoldDB" id="A0A2S0L2X4"/>